<dbReference type="SMART" id="SM00248">
    <property type="entry name" value="ANK"/>
    <property type="match status" value="1"/>
</dbReference>
<reference evidence="4" key="1">
    <citation type="journal article" date="2021" name="Sci. Rep.">
        <title>Diploid genomic architecture of Nitzschia inconspicua, an elite biomass production diatom.</title>
        <authorList>
            <person name="Oliver A."/>
            <person name="Podell S."/>
            <person name="Pinowska A."/>
            <person name="Traller J.C."/>
            <person name="Smith S.R."/>
            <person name="McClure R."/>
            <person name="Beliaev A."/>
            <person name="Bohutskyi P."/>
            <person name="Hill E.A."/>
            <person name="Rabines A."/>
            <person name="Zheng H."/>
            <person name="Allen L.Z."/>
            <person name="Kuo A."/>
            <person name="Grigoriev I.V."/>
            <person name="Allen A.E."/>
            <person name="Hazlebeck D."/>
            <person name="Allen E.E."/>
        </authorList>
    </citation>
    <scope>NUCLEOTIDE SEQUENCE</scope>
    <source>
        <strain evidence="4">Hildebrandi</strain>
    </source>
</reference>
<name>A0A9K3KSZ0_9STRA</name>
<dbReference type="InterPro" id="IPR002110">
    <property type="entry name" value="Ankyrin_rpt"/>
</dbReference>
<evidence type="ECO:0000256" key="1">
    <source>
        <dbReference type="ARBA" id="ARBA00022737"/>
    </source>
</evidence>
<dbReference type="Pfam" id="PF00023">
    <property type="entry name" value="Ank"/>
    <property type="match status" value="1"/>
</dbReference>
<keyword evidence="5" id="KW-1185">Reference proteome</keyword>
<reference evidence="4" key="2">
    <citation type="submission" date="2021-04" db="EMBL/GenBank/DDBJ databases">
        <authorList>
            <person name="Podell S."/>
        </authorList>
    </citation>
    <scope>NUCLEOTIDE SEQUENCE</scope>
    <source>
        <strain evidence="4">Hildebrandi</strain>
    </source>
</reference>
<evidence type="ECO:0000313" key="5">
    <source>
        <dbReference type="Proteomes" id="UP000693970"/>
    </source>
</evidence>
<evidence type="ECO:0000256" key="2">
    <source>
        <dbReference type="ARBA" id="ARBA00023043"/>
    </source>
</evidence>
<comment type="caution">
    <text evidence="4">The sequence shown here is derived from an EMBL/GenBank/DDBJ whole genome shotgun (WGS) entry which is preliminary data.</text>
</comment>
<dbReference type="OrthoDB" id="194358at2759"/>
<organism evidence="4 5">
    <name type="scientific">Nitzschia inconspicua</name>
    <dbReference type="NCBI Taxonomy" id="303405"/>
    <lineage>
        <taxon>Eukaryota</taxon>
        <taxon>Sar</taxon>
        <taxon>Stramenopiles</taxon>
        <taxon>Ochrophyta</taxon>
        <taxon>Bacillariophyta</taxon>
        <taxon>Bacillariophyceae</taxon>
        <taxon>Bacillariophycidae</taxon>
        <taxon>Bacillariales</taxon>
        <taxon>Bacillariaceae</taxon>
        <taxon>Nitzschia</taxon>
    </lineage>
</organism>
<protein>
    <submittedName>
        <fullName evidence="4">Ankyrin repeat domain protein</fullName>
    </submittedName>
</protein>
<dbReference type="PROSITE" id="PS50297">
    <property type="entry name" value="ANK_REP_REGION"/>
    <property type="match status" value="1"/>
</dbReference>
<evidence type="ECO:0000313" key="4">
    <source>
        <dbReference type="EMBL" id="KAG7348967.1"/>
    </source>
</evidence>
<proteinExistence type="predicted"/>
<gene>
    <name evidence="4" type="ORF">IV203_011564</name>
</gene>
<keyword evidence="1" id="KW-0677">Repeat</keyword>
<evidence type="ECO:0000256" key="3">
    <source>
        <dbReference type="PROSITE-ProRule" id="PRU00023"/>
    </source>
</evidence>
<dbReference type="Proteomes" id="UP000693970">
    <property type="component" value="Unassembled WGS sequence"/>
</dbReference>
<sequence length="512" mass="58310">MRACLLSTKSERRCDETKQSFKKWSLALISIAFLNIVNVTTAFVDTESKETETTTTTTTTPTYGVDVSMPIHHKDTVSINYDYFPHNVLPSLYPTPQMFRNMPIQPLGDRKAFYHQFMEECRVRYGDRCDEYEEYRIQTNLKQPKSMVNYTETGFKVLPVAQTNSKVTNLLKEFWNLHREEWTPELWPDGNTYVNHWSSPTYMVSVDHHDTSLRGSRVDFHPLLWQAAKDAVSEWILQVDEWIECSMYGIRVYTEGAILNSHVDRLPQVVSIVINIAQDPHGVTWPLEVIGHNGLAHNVTLQPGDWLLYESHSIIHGRPFPFRGNYYANLFLHLEPKGHSQLHHQHSGADEQDHGGDMKQQYASALESGIGGHETMDVTTTILPSYILPDSTSAQEYLAKQQQLREDGTNNDIHTLAANGKLTELIDLIEDNQRLLVNAKDHNGWTPLHEGARGGHMDVVRYLVERGADIHERSHYGTGGNALFYSIDQHGQHHPVTEYLKSLGAISVGPEL</sequence>
<dbReference type="PANTHER" id="PTHR24171:SF9">
    <property type="entry name" value="ANKYRIN REPEAT DOMAIN-CONTAINING PROTEIN 39"/>
    <property type="match status" value="1"/>
</dbReference>
<dbReference type="EMBL" id="JAGRRH010000019">
    <property type="protein sequence ID" value="KAG7348967.1"/>
    <property type="molecule type" value="Genomic_DNA"/>
</dbReference>
<keyword evidence="2 3" id="KW-0040">ANK repeat</keyword>
<accession>A0A9K3KSZ0</accession>
<dbReference type="PROSITE" id="PS50088">
    <property type="entry name" value="ANK_REPEAT"/>
    <property type="match status" value="1"/>
</dbReference>
<feature type="repeat" description="ANK" evidence="3">
    <location>
        <begin position="443"/>
        <end position="475"/>
    </location>
</feature>
<dbReference type="PANTHER" id="PTHR24171">
    <property type="entry name" value="ANKYRIN REPEAT DOMAIN-CONTAINING PROTEIN 39-RELATED"/>
    <property type="match status" value="1"/>
</dbReference>
<dbReference type="AlphaFoldDB" id="A0A9K3KSZ0"/>